<feature type="binding site" evidence="14">
    <location>
        <position position="140"/>
    </location>
    <ligand>
        <name>ATP</name>
        <dbReference type="ChEBI" id="CHEBI:30616"/>
    </ligand>
</feature>
<reference evidence="16 17" key="1">
    <citation type="submission" date="2016-10" db="EMBL/GenBank/DDBJ databases">
        <authorList>
            <person name="de Groot N.N."/>
        </authorList>
    </citation>
    <scope>NUCLEOTIDE SEQUENCE [LARGE SCALE GENOMIC DNA]</scope>
    <source>
        <strain evidence="16 17">DSM 27630</strain>
    </source>
</reference>
<dbReference type="InterPro" id="IPR010923">
    <property type="entry name" value="T(6)A37_SUA5"/>
</dbReference>
<dbReference type="PANTHER" id="PTHR17490:SF16">
    <property type="entry name" value="THREONYLCARBAMOYL-AMP SYNTHASE"/>
    <property type="match status" value="1"/>
</dbReference>
<feature type="binding site" evidence="14">
    <location>
        <position position="31"/>
    </location>
    <ligand>
        <name>L-threonine</name>
        <dbReference type="ChEBI" id="CHEBI:57926"/>
    </ligand>
</feature>
<evidence type="ECO:0000256" key="14">
    <source>
        <dbReference type="PIRSR" id="PIRSR004930-1"/>
    </source>
</evidence>
<keyword evidence="5 13" id="KW-0963">Cytoplasm</keyword>
<evidence type="ECO:0000256" key="3">
    <source>
        <dbReference type="ARBA" id="ARBA00012584"/>
    </source>
</evidence>
<accession>A0A1I3C7S3</accession>
<name>A0A1I3C7S3_9LACT</name>
<feature type="binding site" evidence="14">
    <location>
        <position position="54"/>
    </location>
    <ligand>
        <name>ATP</name>
        <dbReference type="ChEBI" id="CHEBI:30616"/>
    </ligand>
</feature>
<dbReference type="PROSITE" id="PS51163">
    <property type="entry name" value="YRDC"/>
    <property type="match status" value="1"/>
</dbReference>
<dbReference type="GO" id="GO:0008033">
    <property type="term" value="P:tRNA processing"/>
    <property type="evidence" value="ECO:0007669"/>
    <property type="project" value="UniProtKB-KW"/>
</dbReference>
<dbReference type="Gene3D" id="3.40.50.11030">
    <property type="entry name" value="Threonylcarbamoyl-AMP synthase, C-terminal domain"/>
    <property type="match status" value="1"/>
</dbReference>
<feature type="binding site" evidence="14">
    <location>
        <position position="63"/>
    </location>
    <ligand>
        <name>ATP</name>
        <dbReference type="ChEBI" id="CHEBI:30616"/>
    </ligand>
</feature>
<evidence type="ECO:0000313" key="17">
    <source>
        <dbReference type="Proteomes" id="UP000198668"/>
    </source>
</evidence>
<gene>
    <name evidence="16" type="ORF">SAMN04489868_11448</name>
</gene>
<dbReference type="SUPFAM" id="SSF55821">
    <property type="entry name" value="YrdC/RibB"/>
    <property type="match status" value="1"/>
</dbReference>
<evidence type="ECO:0000256" key="13">
    <source>
        <dbReference type="PIRNR" id="PIRNR004930"/>
    </source>
</evidence>
<dbReference type="InterPro" id="IPR017945">
    <property type="entry name" value="DHBP_synth_RibB-like_a/b_dom"/>
</dbReference>
<dbReference type="GO" id="GO:0003725">
    <property type="term" value="F:double-stranded RNA binding"/>
    <property type="evidence" value="ECO:0007669"/>
    <property type="project" value="UniProtKB-UniRule"/>
</dbReference>
<organism evidence="16 17">
    <name type="scientific">Pisciglobus halotolerans</name>
    <dbReference type="NCBI Taxonomy" id="745365"/>
    <lineage>
        <taxon>Bacteria</taxon>
        <taxon>Bacillati</taxon>
        <taxon>Bacillota</taxon>
        <taxon>Bacilli</taxon>
        <taxon>Lactobacillales</taxon>
        <taxon>Carnobacteriaceae</taxon>
    </lineage>
</organism>
<feature type="binding site" evidence="14">
    <location>
        <position position="178"/>
    </location>
    <ligand>
        <name>L-threonine</name>
        <dbReference type="ChEBI" id="CHEBI:57926"/>
    </ligand>
</feature>
<dbReference type="GO" id="GO:0005524">
    <property type="term" value="F:ATP binding"/>
    <property type="evidence" value="ECO:0007669"/>
    <property type="project" value="UniProtKB-UniRule"/>
</dbReference>
<evidence type="ECO:0000256" key="8">
    <source>
        <dbReference type="ARBA" id="ARBA00022695"/>
    </source>
</evidence>
<keyword evidence="8 13" id="KW-0548">Nucleotidyltransferase</keyword>
<dbReference type="EC" id="2.7.7.87" evidence="3 13"/>
<evidence type="ECO:0000256" key="1">
    <source>
        <dbReference type="ARBA" id="ARBA00004496"/>
    </source>
</evidence>
<evidence type="ECO:0000313" key="16">
    <source>
        <dbReference type="EMBL" id="SFH70453.1"/>
    </source>
</evidence>
<dbReference type="OrthoDB" id="9814580at2"/>
<keyword evidence="9 13" id="KW-0547">Nucleotide-binding</keyword>
<evidence type="ECO:0000256" key="2">
    <source>
        <dbReference type="ARBA" id="ARBA00007663"/>
    </source>
</evidence>
<proteinExistence type="inferred from homology"/>
<dbReference type="InterPro" id="IPR050156">
    <property type="entry name" value="TC-AMP_synthase_SUA5"/>
</dbReference>
<dbReference type="Pfam" id="PF03481">
    <property type="entry name" value="Sua5_C"/>
    <property type="match status" value="1"/>
</dbReference>
<dbReference type="GO" id="GO:0061710">
    <property type="term" value="F:L-threonylcarbamoyladenylate synthase"/>
    <property type="evidence" value="ECO:0007669"/>
    <property type="project" value="UniProtKB-EC"/>
</dbReference>
<dbReference type="NCBIfam" id="TIGR00057">
    <property type="entry name" value="L-threonylcarbamoyladenylate synthase"/>
    <property type="match status" value="1"/>
</dbReference>
<evidence type="ECO:0000256" key="4">
    <source>
        <dbReference type="ARBA" id="ARBA00015492"/>
    </source>
</evidence>
<dbReference type="GO" id="GO:0006450">
    <property type="term" value="P:regulation of translational fidelity"/>
    <property type="evidence" value="ECO:0007669"/>
    <property type="project" value="TreeGrafter"/>
</dbReference>
<evidence type="ECO:0000256" key="11">
    <source>
        <dbReference type="ARBA" id="ARBA00029774"/>
    </source>
</evidence>
<dbReference type="PIRSF" id="PIRSF004930">
    <property type="entry name" value="Tln_factor_SUA5"/>
    <property type="match status" value="1"/>
</dbReference>
<feature type="domain" description="YrdC-like" evidence="15">
    <location>
        <begin position="9"/>
        <end position="197"/>
    </location>
</feature>
<feature type="binding site" evidence="14">
    <location>
        <position position="118"/>
    </location>
    <ligand>
        <name>ATP</name>
        <dbReference type="ChEBI" id="CHEBI:30616"/>
    </ligand>
</feature>
<evidence type="ECO:0000256" key="10">
    <source>
        <dbReference type="ARBA" id="ARBA00022840"/>
    </source>
</evidence>
<dbReference type="InterPro" id="IPR006070">
    <property type="entry name" value="Sua5-like_dom"/>
</dbReference>
<sequence>MLETKIFHTNEIKEAAEKIREGECVSFPTETVYGLGADALNETAVSKVYQAKGRPSDNPLIVHVSSKAEVAKYAKTVPAVAEKLMSAFWPGPLTLIFQVKEDVFAPTVTAGLNSVAMRMPNNEATLQLIKEAGTPLVGPSANTSGKPSPTTAEHVYHDLKGNIAGILDDGETGVGLESTVLDITDPSRPAILRPGGVSKEALEQVIGTVYVDAHLVSADEVPKAPGMKYKHYSPEEPVVIVDGDDKVWEEAIAFYQHKGEKIGLLANEDRIARLQSDDLIPFSLGKEGNIEMAAHRLFAGLRYFETTNATLILAEAFPEKGLGIAYMNRLKKAAGAHFFGE</sequence>
<dbReference type="PANTHER" id="PTHR17490">
    <property type="entry name" value="SUA5"/>
    <property type="match status" value="1"/>
</dbReference>
<feature type="binding site" evidence="14">
    <location>
        <position position="148"/>
    </location>
    <ligand>
        <name>ATP</name>
        <dbReference type="ChEBI" id="CHEBI:30616"/>
    </ligand>
</feature>
<comment type="catalytic activity">
    <reaction evidence="12 13">
        <text>L-threonine + hydrogencarbonate + ATP = L-threonylcarbamoyladenylate + diphosphate + H2O</text>
        <dbReference type="Rhea" id="RHEA:36407"/>
        <dbReference type="ChEBI" id="CHEBI:15377"/>
        <dbReference type="ChEBI" id="CHEBI:17544"/>
        <dbReference type="ChEBI" id="CHEBI:30616"/>
        <dbReference type="ChEBI" id="CHEBI:33019"/>
        <dbReference type="ChEBI" id="CHEBI:57926"/>
        <dbReference type="ChEBI" id="CHEBI:73682"/>
        <dbReference type="EC" id="2.7.7.87"/>
    </reaction>
</comment>
<feature type="binding site" evidence="14">
    <location>
        <position position="58"/>
    </location>
    <ligand>
        <name>ATP</name>
        <dbReference type="ChEBI" id="CHEBI:30616"/>
    </ligand>
</feature>
<dbReference type="InterPro" id="IPR038385">
    <property type="entry name" value="Sua5/YwlC_C"/>
</dbReference>
<protein>
    <recommendedName>
        <fullName evidence="4 13">Threonylcarbamoyl-AMP synthase</fullName>
        <shortName evidence="13">TC-AMP synthase</shortName>
        <ecNumber evidence="3 13">2.7.7.87</ecNumber>
    </recommendedName>
    <alternativeName>
        <fullName evidence="11 13">L-threonylcarbamoyladenylate synthase</fullName>
    </alternativeName>
</protein>
<dbReference type="AlphaFoldDB" id="A0A1I3C7S3"/>
<evidence type="ECO:0000256" key="9">
    <source>
        <dbReference type="ARBA" id="ARBA00022741"/>
    </source>
</evidence>
<feature type="binding site" evidence="14">
    <location>
        <position position="193"/>
    </location>
    <ligand>
        <name>ATP</name>
        <dbReference type="ChEBI" id="CHEBI:30616"/>
    </ligand>
</feature>
<dbReference type="FunFam" id="3.90.870.10:FF:000008">
    <property type="entry name" value="Threonylcarbamoyl-AMP synthase"/>
    <property type="match status" value="1"/>
</dbReference>
<evidence type="ECO:0000259" key="15">
    <source>
        <dbReference type="PROSITE" id="PS51163"/>
    </source>
</evidence>
<comment type="function">
    <text evidence="13">Required for the formation of a threonylcarbamoyl group on adenosine at position 37 (t(6)A37) in tRNAs that read codons beginning with adenine.</text>
</comment>
<dbReference type="EMBL" id="FOQE01000014">
    <property type="protein sequence ID" value="SFH70453.1"/>
    <property type="molecule type" value="Genomic_DNA"/>
</dbReference>
<keyword evidence="17" id="KW-1185">Reference proteome</keyword>
<dbReference type="Pfam" id="PF01300">
    <property type="entry name" value="Sua5_yciO_yrdC"/>
    <property type="match status" value="1"/>
</dbReference>
<comment type="subcellular location">
    <subcellularLocation>
        <location evidence="1 13">Cytoplasm</location>
    </subcellularLocation>
</comment>
<dbReference type="Gene3D" id="3.90.870.10">
    <property type="entry name" value="DHBP synthase"/>
    <property type="match status" value="1"/>
</dbReference>
<evidence type="ECO:0000256" key="5">
    <source>
        <dbReference type="ARBA" id="ARBA00022490"/>
    </source>
</evidence>
<evidence type="ECO:0000256" key="12">
    <source>
        <dbReference type="ARBA" id="ARBA00048366"/>
    </source>
</evidence>
<dbReference type="GO" id="GO:0005737">
    <property type="term" value="C:cytoplasm"/>
    <property type="evidence" value="ECO:0007669"/>
    <property type="project" value="UniProtKB-SubCell"/>
</dbReference>
<comment type="similarity">
    <text evidence="2 13">Belongs to the SUA5 family.</text>
</comment>
<keyword evidence="6 13" id="KW-0808">Transferase</keyword>
<feature type="binding site" evidence="14">
    <location>
        <position position="232"/>
    </location>
    <ligand>
        <name>ATP</name>
        <dbReference type="ChEBI" id="CHEBI:30616"/>
    </ligand>
</feature>
<dbReference type="GO" id="GO:0000049">
    <property type="term" value="F:tRNA binding"/>
    <property type="evidence" value="ECO:0007669"/>
    <property type="project" value="TreeGrafter"/>
</dbReference>
<evidence type="ECO:0000256" key="7">
    <source>
        <dbReference type="ARBA" id="ARBA00022694"/>
    </source>
</evidence>
<dbReference type="Proteomes" id="UP000198668">
    <property type="component" value="Unassembled WGS sequence"/>
</dbReference>
<keyword evidence="7 13" id="KW-0819">tRNA processing</keyword>
<evidence type="ECO:0000256" key="6">
    <source>
        <dbReference type="ARBA" id="ARBA00022679"/>
    </source>
</evidence>
<keyword evidence="10 13" id="KW-0067">ATP-binding</keyword>
<dbReference type="InterPro" id="IPR005145">
    <property type="entry name" value="Sua5_C"/>
</dbReference>